<sequence length="379" mass="43363">MSPFPLDRFDLNAQDIQDWYVNKTLNDPHRLAIQALQSQRICVMGGCGQVGSHLVTKLYEFGYPLDHLTINDDLRLGRRENLPAILRDQVDTRCHKDYALNPGTQPDMVIFVGGRSSVPHFHTLEEVLDEVDSWKTVLEWCVAENIRLIFASTSSLCKKRPSLEDQRVWPASLYEAAKLMMEDMAIQQALCNDLAVQICRFFSIYGVTEQHKGKFGNLYTQILWHSLEQTPFELWGRQGQFSPGEQTRDTIFAAEVSRALLYLLTLPKPRPQINNISDLVYNIGQGQPTAIRTMIGQIEALLPSDCQPIIVESEVPEEIQNYVVHTWGNPHKLLGTDFSPQFTEHPDNLKFITYALLSNMDWYWSIVEQLREQSLVSVV</sequence>
<dbReference type="Pfam" id="PF01370">
    <property type="entry name" value="Epimerase"/>
    <property type="match status" value="1"/>
</dbReference>
<accession>B0CG03</accession>
<evidence type="ECO:0000313" key="4">
    <source>
        <dbReference type="EMBL" id="ABW29450.1"/>
    </source>
</evidence>
<dbReference type="InterPro" id="IPR001509">
    <property type="entry name" value="Epimerase_deHydtase"/>
</dbReference>
<reference evidence="4 5" key="1">
    <citation type="journal article" date="2008" name="Proc. Natl. Acad. Sci. U.S.A.">
        <title>Niche adaptation and genome expansion in the chlorophyll d-producing cyanobacterium Acaryochloris marina.</title>
        <authorList>
            <person name="Swingley W.D."/>
            <person name="Chen M."/>
            <person name="Cheung P.C."/>
            <person name="Conrad A.L."/>
            <person name="Dejesa L.C."/>
            <person name="Hao J."/>
            <person name="Honchak B.M."/>
            <person name="Karbach L.E."/>
            <person name="Kurdoglu A."/>
            <person name="Lahiri S."/>
            <person name="Mastrian S.D."/>
            <person name="Miyashita H."/>
            <person name="Page L."/>
            <person name="Ramakrishna P."/>
            <person name="Satoh S."/>
            <person name="Sattley W.M."/>
            <person name="Shimada Y."/>
            <person name="Taylor H.L."/>
            <person name="Tomo T."/>
            <person name="Tsuchiya T."/>
            <person name="Wang Z.T."/>
            <person name="Raymond J."/>
            <person name="Mimuro M."/>
            <person name="Blankenship R.E."/>
            <person name="Touchman J.W."/>
        </authorList>
    </citation>
    <scope>NUCLEOTIDE SEQUENCE [LARGE SCALE GENOMIC DNA]</scope>
    <source>
        <strain evidence="5">MBIC 11017</strain>
    </source>
</reference>
<evidence type="ECO:0000256" key="1">
    <source>
        <dbReference type="ARBA" id="ARBA00022857"/>
    </source>
</evidence>
<dbReference type="AlphaFoldDB" id="B0CG03"/>
<dbReference type="OrthoDB" id="569028at2"/>
<dbReference type="Proteomes" id="UP000000268">
    <property type="component" value="Chromosome"/>
</dbReference>
<keyword evidence="5" id="KW-1185">Reference proteome</keyword>
<evidence type="ECO:0000256" key="2">
    <source>
        <dbReference type="ARBA" id="ARBA00023277"/>
    </source>
</evidence>
<proteinExistence type="predicted"/>
<dbReference type="STRING" id="329726.AM1_4473"/>
<dbReference type="KEGG" id="amr:AM1_4473"/>
<keyword evidence="2" id="KW-0119">Carbohydrate metabolism</keyword>
<evidence type="ECO:0000313" key="5">
    <source>
        <dbReference type="Proteomes" id="UP000000268"/>
    </source>
</evidence>
<gene>
    <name evidence="4" type="ordered locus">AM1_4473</name>
</gene>
<dbReference type="InterPro" id="IPR036291">
    <property type="entry name" value="NAD(P)-bd_dom_sf"/>
</dbReference>
<keyword evidence="1" id="KW-0521">NADP</keyword>
<name>B0CG03_ACAM1</name>
<dbReference type="eggNOG" id="COG0451">
    <property type="taxonomic scope" value="Bacteria"/>
</dbReference>
<evidence type="ECO:0000259" key="3">
    <source>
        <dbReference type="Pfam" id="PF01370"/>
    </source>
</evidence>
<dbReference type="PANTHER" id="PTHR43103:SF3">
    <property type="entry name" value="ADP-L-GLYCERO-D-MANNO-HEPTOSE-6-EPIMERASE"/>
    <property type="match status" value="1"/>
</dbReference>
<feature type="domain" description="NAD-dependent epimerase/dehydratase" evidence="3">
    <location>
        <begin position="41"/>
        <end position="274"/>
    </location>
</feature>
<organism evidence="4 5">
    <name type="scientific">Acaryochloris marina (strain MBIC 11017)</name>
    <dbReference type="NCBI Taxonomy" id="329726"/>
    <lineage>
        <taxon>Bacteria</taxon>
        <taxon>Bacillati</taxon>
        <taxon>Cyanobacteriota</taxon>
        <taxon>Cyanophyceae</taxon>
        <taxon>Acaryochloridales</taxon>
        <taxon>Acaryochloridaceae</taxon>
        <taxon>Acaryochloris</taxon>
    </lineage>
</organism>
<dbReference type="EMBL" id="CP000828">
    <property type="protein sequence ID" value="ABW29450.1"/>
    <property type="molecule type" value="Genomic_DNA"/>
</dbReference>
<dbReference type="RefSeq" id="WP_012164765.1">
    <property type="nucleotide sequence ID" value="NC_009925.1"/>
</dbReference>
<dbReference type="Gene3D" id="3.40.50.720">
    <property type="entry name" value="NAD(P)-binding Rossmann-like Domain"/>
    <property type="match status" value="1"/>
</dbReference>
<dbReference type="PANTHER" id="PTHR43103">
    <property type="entry name" value="NUCLEOSIDE-DIPHOSPHATE-SUGAR EPIMERASE"/>
    <property type="match status" value="1"/>
</dbReference>
<dbReference type="SUPFAM" id="SSF51735">
    <property type="entry name" value="NAD(P)-binding Rossmann-fold domains"/>
    <property type="match status" value="1"/>
</dbReference>
<dbReference type="HOGENOM" id="CLU_728865_0_0_3"/>
<protein>
    <submittedName>
        <fullName evidence="4">NAD-dependent epimerase/dehydratase family protein, putative</fullName>
    </submittedName>
</protein>